<dbReference type="Proteomes" id="UP000216998">
    <property type="component" value="Unassembled WGS sequence"/>
</dbReference>
<evidence type="ECO:0000259" key="1">
    <source>
        <dbReference type="Pfam" id="PF07238"/>
    </source>
</evidence>
<protein>
    <recommendedName>
        <fullName evidence="1">PilZ domain-containing protein</fullName>
    </recommendedName>
</protein>
<feature type="domain" description="PilZ" evidence="1">
    <location>
        <begin position="78"/>
        <end position="147"/>
    </location>
</feature>
<sequence length="157" mass="17056">MDPAIIDPVVKEPAASANGTADAIPDEALNAKLIACWQAALNTDDPNESQRWVDMAEWLAHRDDVTMPVSMDKRPTTERRRFPRVPVRSPALLAVGDRVIRGETVNLSRTGACFACTGPEGVDAGAVGLFSVHGWVEDRTARIVALEPGQIRLTWSI</sequence>
<organism evidence="2 3">
    <name type="scientific">Niveispirillum lacus</name>
    <dbReference type="NCBI Taxonomy" id="1981099"/>
    <lineage>
        <taxon>Bacteria</taxon>
        <taxon>Pseudomonadati</taxon>
        <taxon>Pseudomonadota</taxon>
        <taxon>Alphaproteobacteria</taxon>
        <taxon>Rhodospirillales</taxon>
        <taxon>Azospirillaceae</taxon>
        <taxon>Niveispirillum</taxon>
    </lineage>
</organism>
<keyword evidence="3" id="KW-1185">Reference proteome</keyword>
<accession>A0A255Z1N0</accession>
<dbReference type="AlphaFoldDB" id="A0A255Z1N0"/>
<reference evidence="2 3" key="1">
    <citation type="submission" date="2017-07" db="EMBL/GenBank/DDBJ databases">
        <title>Niveispirillum cyanobacteriorum sp. nov., isolated from cyanobacterial aggregates in a eutrophic lake.</title>
        <authorList>
            <person name="Cai H."/>
        </authorList>
    </citation>
    <scope>NUCLEOTIDE SEQUENCE [LARGE SCALE GENOMIC DNA]</scope>
    <source>
        <strain evidence="3">TH1-14</strain>
    </source>
</reference>
<dbReference type="InterPro" id="IPR009875">
    <property type="entry name" value="PilZ_domain"/>
</dbReference>
<dbReference type="GO" id="GO:0035438">
    <property type="term" value="F:cyclic-di-GMP binding"/>
    <property type="evidence" value="ECO:0007669"/>
    <property type="project" value="InterPro"/>
</dbReference>
<dbReference type="Gene3D" id="2.40.10.220">
    <property type="entry name" value="predicted glycosyltransferase like domains"/>
    <property type="match status" value="1"/>
</dbReference>
<dbReference type="RefSeq" id="WP_094455818.1">
    <property type="nucleotide sequence ID" value="NZ_NOXU01000026.1"/>
</dbReference>
<dbReference type="SUPFAM" id="SSF141371">
    <property type="entry name" value="PilZ domain-like"/>
    <property type="match status" value="1"/>
</dbReference>
<dbReference type="EMBL" id="NOXU01000026">
    <property type="protein sequence ID" value="OYQ35331.1"/>
    <property type="molecule type" value="Genomic_DNA"/>
</dbReference>
<name>A0A255Z1N0_9PROT</name>
<comment type="caution">
    <text evidence="2">The sequence shown here is derived from an EMBL/GenBank/DDBJ whole genome shotgun (WGS) entry which is preliminary data.</text>
</comment>
<gene>
    <name evidence="2" type="ORF">CHU95_08955</name>
</gene>
<evidence type="ECO:0000313" key="2">
    <source>
        <dbReference type="EMBL" id="OYQ35331.1"/>
    </source>
</evidence>
<dbReference type="OrthoDB" id="7357863at2"/>
<evidence type="ECO:0000313" key="3">
    <source>
        <dbReference type="Proteomes" id="UP000216998"/>
    </source>
</evidence>
<proteinExistence type="predicted"/>
<dbReference type="Pfam" id="PF07238">
    <property type="entry name" value="PilZ"/>
    <property type="match status" value="1"/>
</dbReference>